<protein>
    <submittedName>
        <fullName evidence="1">Uncharacterized protein</fullName>
    </submittedName>
</protein>
<reference evidence="1" key="2">
    <citation type="submission" date="2025-09" db="UniProtKB">
        <authorList>
            <consortium name="EnsemblPlants"/>
        </authorList>
    </citation>
    <scope>IDENTIFICATION</scope>
</reference>
<organism evidence="1 2">
    <name type="scientific">Avena sativa</name>
    <name type="common">Oat</name>
    <dbReference type="NCBI Taxonomy" id="4498"/>
    <lineage>
        <taxon>Eukaryota</taxon>
        <taxon>Viridiplantae</taxon>
        <taxon>Streptophyta</taxon>
        <taxon>Embryophyta</taxon>
        <taxon>Tracheophyta</taxon>
        <taxon>Spermatophyta</taxon>
        <taxon>Magnoliopsida</taxon>
        <taxon>Liliopsida</taxon>
        <taxon>Poales</taxon>
        <taxon>Poaceae</taxon>
        <taxon>BOP clade</taxon>
        <taxon>Pooideae</taxon>
        <taxon>Poodae</taxon>
        <taxon>Poeae</taxon>
        <taxon>Poeae Chloroplast Group 1 (Aveneae type)</taxon>
        <taxon>Aveninae</taxon>
        <taxon>Avena</taxon>
    </lineage>
</organism>
<sequence>MPRPAKRRPRAQQGSSWPDLPPELLADVLGRLQLEDRGRFRGVCTTWRAAERDNPCTLPMPWLVAPGRCVSLHDAAIHRAPLMDQDARGAACRGSFGNWLALVPMSDHRGRCQPFLLNAFTMARIQLPRWTGEPISKISLSSTPNSDSECCTVAAIIPTQHDIAMKWHSLIAVCRSPGQPTCRWSISTNPHKIRDIAFFNGKLYAVDGSEHVFVYEEGKLKELQDKLWTSLSSGSDAPSLVGMCRLYLVPCHGRLIMVSRSFGPKHGRGYRSCNSAAYAFDDSGDSYDWVTVSGFEGHAIFVGDACCRAFAVEASSGSKIRENQICFVDDELAAVFTAAGEQSVRRSPFRSVQSYDVRSKCIRTYLPCELPPTRVPAGAWHCDAVQRLHPQRHRHETMPVPPRTYSEAQLQLWEVMACLGAGQPYYATRVDPPPTDAAAGSATTVTAVVTVDIPKIGATIGSHRWRFEGRRPSGHRAAEVAAKKAVTFLRSAFRNTLDDSPWSSIPYYHTHVEDKDAEEQDPPQGQGHQELNLELL</sequence>
<keyword evidence="2" id="KW-1185">Reference proteome</keyword>
<reference evidence="1" key="1">
    <citation type="submission" date="2021-05" db="EMBL/GenBank/DDBJ databases">
        <authorList>
            <person name="Scholz U."/>
            <person name="Mascher M."/>
            <person name="Fiebig A."/>
        </authorList>
    </citation>
    <scope>NUCLEOTIDE SEQUENCE [LARGE SCALE GENOMIC DNA]</scope>
</reference>
<accession>A0ACD6AIG1</accession>
<dbReference type="EnsemblPlants" id="AVESA.00010b.r2.7DG1362590.1">
    <property type="protein sequence ID" value="AVESA.00010b.r2.7DG1362590.1.CDS.1"/>
    <property type="gene ID" value="AVESA.00010b.r2.7DG1362590"/>
</dbReference>
<name>A0ACD6AIG1_AVESA</name>
<evidence type="ECO:0000313" key="1">
    <source>
        <dbReference type="EnsemblPlants" id="AVESA.00010b.r2.7DG1362590.1.CDS.1"/>
    </source>
</evidence>
<dbReference type="Proteomes" id="UP001732700">
    <property type="component" value="Chromosome 7D"/>
</dbReference>
<evidence type="ECO:0000313" key="2">
    <source>
        <dbReference type="Proteomes" id="UP001732700"/>
    </source>
</evidence>
<proteinExistence type="predicted"/>